<evidence type="ECO:0000256" key="3">
    <source>
        <dbReference type="ARBA" id="ARBA00023326"/>
    </source>
</evidence>
<dbReference type="GO" id="GO:0000272">
    <property type="term" value="P:polysaccharide catabolic process"/>
    <property type="evidence" value="ECO:0007669"/>
    <property type="project" value="UniProtKB-KW"/>
</dbReference>
<dbReference type="InterPro" id="IPR003961">
    <property type="entry name" value="FN3_dom"/>
</dbReference>
<dbReference type="SUPFAM" id="SSF49265">
    <property type="entry name" value="Fibronectin type III"/>
    <property type="match status" value="2"/>
</dbReference>
<evidence type="ECO:0000313" key="6">
    <source>
        <dbReference type="EMBL" id="GIG17160.1"/>
    </source>
</evidence>
<dbReference type="Gene3D" id="2.60.40.10">
    <property type="entry name" value="Immunoglobulins"/>
    <property type="match status" value="3"/>
</dbReference>
<protein>
    <submittedName>
        <fullName evidence="6">Fibronectin type III</fullName>
    </submittedName>
</protein>
<feature type="region of interest" description="Disordered" evidence="4">
    <location>
        <begin position="1979"/>
        <end position="1999"/>
    </location>
</feature>
<keyword evidence="2" id="KW-0378">Hydrolase</keyword>
<dbReference type="SMART" id="SM00060">
    <property type="entry name" value="FN3"/>
    <property type="match status" value="4"/>
</dbReference>
<accession>A0A8J3LQU4</accession>
<feature type="domain" description="Fibronectin type-III" evidence="5">
    <location>
        <begin position="1531"/>
        <end position="1619"/>
    </location>
</feature>
<comment type="caution">
    <text evidence="6">The sequence shown here is derived from an EMBL/GenBank/DDBJ whole genome shotgun (WGS) entry which is preliminary data.</text>
</comment>
<dbReference type="PANTHER" id="PTHR13817">
    <property type="entry name" value="TITIN"/>
    <property type="match status" value="1"/>
</dbReference>
<sequence>MARSHRADPHALRRGRTPRLRTRGRWPSLVSTVVLVAGLAALVLSAIHAEGFPVRHVELNDGGIWVTSDKDGLFGRLNRPAASLDAVFYPPGGAHPTYALDVLQDGSAVVAWDRTEGKVFPVDVARGVTVGSQGLPVPAGYQAQLLGGTLAVLDPATGKVWATRVDQARSLTGFRGLDFEQPPLATADVGTPGEAGTIRSALAVGVDGTIHLASVTGHTTVVHPAGSGFGAAEAGELGWSPTEVAVTAVGDRMVVFDPASGRVAVPGAAPVTLAGVGTSAEATRPVLQRPSQPLPGAASVLIATSAGLVSVALDGGRMSTLFDAMTGTPTAPVRMGGCVHAAWAGTSGGYARGCDGGEVKKGDLEHAQVLQRPVFRANRGVVVLNDLRNGATWDLIDQQRMDNWALVKPPPVADPSKEKRTDPDRQVLRDQPPKAVDDVLGARPGRTTLLHVLDNDSDPAGSILSISAVSATDVATAKVSISPDGQTVAITVTEPGGPVHFTYTVDDGRNSKQAAVTVKVRTADENETPKLRPQFVAPRWSVPSGGRLAMPLLADWRDFDGDPMVLTDAKATRGSVTTRTNGFLDYLAPPAGGTYRVSYGVSDGMGTPTPANIDVTVLAPTATTTVAPTALPDVARGQVGQPIVIRPLENDVPGADPSAPAAKLALAGDVGGQADAIVVTNLATGTVVVTATKPGPYQLTYRAAFGNAPFSDNGMIRVDVLPVPKSPAAPVAMPDTSVLHGQLPATVDVLANDFDQAGGVLAVLHAAPAPKGPKLQVTVIEGQWLRISALEAARTSTRQVVRYTVDNGLTAPVTGEVSVTLLPDAADTTPVPADDVATVRSGDTVTVAVLDNDTNAGGAPMMLAANVLDAPAPGQLVARAPGAQDPGAAYVTGNLVRYTAPAVTIAQPVTVDYVVQNAAGDTAVGHLKITVTPPPGDKFANRPPAPVPVEARAVAGQTVTITIPTTGVDIDGDPVAVSGIATAPTQGRIIAANATSIAYQAFPTSAGTDSFSYLVTDRFGAVGRAGIRVGITPPGSPQPPVAVDDLVTAAPGAQLQLDVLANDLHAPGDALTILPLADRNPQLPPGAKLSGPRGPIEVTAPDEPGKAVVVVYAITDGIGEPSVATVTVRSQDDYNNPPIAYDAYADPAPGATEVEVDVLGRCADIDGDLADLVVTRVFEPNATFLGGRVKLQVTGVPRTVGYEVRDADGATAVGLIHVSTPGSGLPYAKPGASITIGKNTSAKIDISEYVVSPSGKPVRLTTTDRIWASPPKGLVAANDGQTGLQLTSAGDYIGPAALSFEVTDGQTLSDPQARTAVVSIPVQVGPDTPVLHCPLEPIEVIEGGPVVTIDVTTVCHTWTADPNRLPELRYTASWNQRADGIELGDSGGRAITLSADTGTVPGTTGSITVGVDGTEAVPATLHVKVIPAAPASFSPAEIPAVKAGDTATVEVTGYVRSVLRQPAVSVVAVEQTKGMAAKASFDGAKVVITPAAESHGDMVFAVTVTDVADTGRGDRHVTGQVVAHVLGVPDAPGTPSSGAEVLSHSVQLSWDKPANNGAPIDYYEVAWSGGTQQCAASPCLITGLANNVGYAFTVKAHNVVGWSKPSARSAEIRPDAAPGAVTGLSASNPQDHTLTLTWQPATTDGSRVKRYDITWSGGGRGSATGTTFNPPGLDNDLQYTFTVIAVNDKGPGPGTQVRGQSAGAPAAPSAPDFASLTSADRTTRAVTVSWNAVGPNGPGPTTYTLVRRGSGTVTVCADVTTTSCPDDGIPNDGTIYTYTVVAANAAAAGGPGHTSPPSAGASMEATATPDPITDYTIAATGTDGQAQLSFDVPASHGASSTVTCTWSGGNCGSWSYPVGGQSGVVRTVGGLNNGQNTTVSLQVCNGSSGGAGAGTPCNTAVGRNVTTYGNMNSLTINTSVNGTVVNFTVAVNPNGKPATVRVQSRVRDTTFTTGVGAGSWSYSDDVGYSTTDNITVTVSDSGRPTLTQSASATTPPPPPTVGVSVGAACGPSTGTACAGTGTCSGTCYYITVTTANFSGNQTCTFNSSLGSDGFVTMSIGPNQTKQSGNWFGGHGGWATATCGGVTGRRDNWP</sequence>
<evidence type="ECO:0000313" key="7">
    <source>
        <dbReference type="Proteomes" id="UP000660339"/>
    </source>
</evidence>
<keyword evidence="2" id="KW-0326">Glycosidase</keyword>
<feature type="domain" description="Fibronectin type-III" evidence="5">
    <location>
        <begin position="1707"/>
        <end position="1811"/>
    </location>
</feature>
<dbReference type="GO" id="GO:0016798">
    <property type="term" value="F:hydrolase activity, acting on glycosyl bonds"/>
    <property type="evidence" value="ECO:0007669"/>
    <property type="project" value="UniProtKB-KW"/>
</dbReference>
<evidence type="ECO:0000259" key="5">
    <source>
        <dbReference type="PROSITE" id="PS50853"/>
    </source>
</evidence>
<dbReference type="InterPro" id="IPR036116">
    <property type="entry name" value="FN3_sf"/>
</dbReference>
<gene>
    <name evidence="6" type="ORF">Cme02nite_54920</name>
</gene>
<feature type="region of interest" description="Disordered" evidence="4">
    <location>
        <begin position="407"/>
        <end position="429"/>
    </location>
</feature>
<feature type="domain" description="Fibronectin type-III" evidence="5">
    <location>
        <begin position="1620"/>
        <end position="1705"/>
    </location>
</feature>
<dbReference type="Pfam" id="PF17963">
    <property type="entry name" value="Big_9"/>
    <property type="match status" value="4"/>
</dbReference>
<keyword evidence="3" id="KW-0119">Carbohydrate metabolism</keyword>
<dbReference type="Proteomes" id="UP000660339">
    <property type="component" value="Unassembled WGS sequence"/>
</dbReference>
<evidence type="ECO:0000256" key="2">
    <source>
        <dbReference type="ARBA" id="ARBA00023295"/>
    </source>
</evidence>
<reference evidence="6" key="1">
    <citation type="submission" date="2021-01" db="EMBL/GenBank/DDBJ databases">
        <title>Whole genome shotgun sequence of Catellatospora methionotrophica NBRC 14553.</title>
        <authorList>
            <person name="Komaki H."/>
            <person name="Tamura T."/>
        </authorList>
    </citation>
    <scope>NUCLEOTIDE SEQUENCE</scope>
    <source>
        <strain evidence="6">NBRC 14553</strain>
    </source>
</reference>
<evidence type="ECO:0000256" key="1">
    <source>
        <dbReference type="ARBA" id="ARBA00022737"/>
    </source>
</evidence>
<dbReference type="RefSeq" id="WP_203671724.1">
    <property type="nucleotide sequence ID" value="NZ_BAAATT010000030.1"/>
</dbReference>
<feature type="region of interest" description="Disordered" evidence="4">
    <location>
        <begin position="1690"/>
        <end position="1712"/>
    </location>
</feature>
<dbReference type="SUPFAM" id="SSF63825">
    <property type="entry name" value="YWTD domain"/>
    <property type="match status" value="1"/>
</dbReference>
<name>A0A8J3LQU4_9ACTN</name>
<dbReference type="PANTHER" id="PTHR13817:SF73">
    <property type="entry name" value="FIBRONECTIN TYPE-III DOMAIN-CONTAINING PROTEIN"/>
    <property type="match status" value="1"/>
</dbReference>
<feature type="compositionally biased region" description="Polar residues" evidence="4">
    <location>
        <begin position="1979"/>
        <end position="1988"/>
    </location>
</feature>
<evidence type="ECO:0000256" key="4">
    <source>
        <dbReference type="SAM" id="MobiDB-lite"/>
    </source>
</evidence>
<dbReference type="CDD" id="cd00063">
    <property type="entry name" value="FN3"/>
    <property type="match status" value="2"/>
</dbReference>
<feature type="compositionally biased region" description="Low complexity" evidence="4">
    <location>
        <begin position="1701"/>
        <end position="1712"/>
    </location>
</feature>
<dbReference type="InterPro" id="IPR013783">
    <property type="entry name" value="Ig-like_fold"/>
</dbReference>
<feature type="compositionally biased region" description="Basic and acidic residues" evidence="4">
    <location>
        <begin position="415"/>
        <end position="429"/>
    </location>
</feature>
<keyword evidence="7" id="KW-1185">Reference proteome</keyword>
<dbReference type="PROSITE" id="PS50853">
    <property type="entry name" value="FN3"/>
    <property type="match status" value="3"/>
</dbReference>
<keyword evidence="3" id="KW-0624">Polysaccharide degradation</keyword>
<proteinExistence type="predicted"/>
<keyword evidence="1" id="KW-0677">Repeat</keyword>
<dbReference type="InterPro" id="IPR050964">
    <property type="entry name" value="Striated_Muscle_Regulatory"/>
</dbReference>
<dbReference type="EMBL" id="BONJ01000030">
    <property type="protein sequence ID" value="GIG17160.1"/>
    <property type="molecule type" value="Genomic_DNA"/>
</dbReference>
<organism evidence="6 7">
    <name type="scientific">Catellatospora methionotrophica</name>
    <dbReference type="NCBI Taxonomy" id="121620"/>
    <lineage>
        <taxon>Bacteria</taxon>
        <taxon>Bacillati</taxon>
        <taxon>Actinomycetota</taxon>
        <taxon>Actinomycetes</taxon>
        <taxon>Micromonosporales</taxon>
        <taxon>Micromonosporaceae</taxon>
        <taxon>Catellatospora</taxon>
    </lineage>
</organism>
<dbReference type="Pfam" id="PF00041">
    <property type="entry name" value="fn3"/>
    <property type="match status" value="2"/>
</dbReference>